<dbReference type="EMBL" id="JAINUG010000003">
    <property type="protein sequence ID" value="KAJ8417587.1"/>
    <property type="molecule type" value="Genomic_DNA"/>
</dbReference>
<keyword evidence="3" id="KW-1185">Reference proteome</keyword>
<protein>
    <submittedName>
        <fullName evidence="2">Uncharacterized protein</fullName>
    </submittedName>
</protein>
<evidence type="ECO:0000256" key="1">
    <source>
        <dbReference type="SAM" id="MobiDB-lite"/>
    </source>
</evidence>
<proteinExistence type="predicted"/>
<dbReference type="Proteomes" id="UP001221898">
    <property type="component" value="Unassembled WGS sequence"/>
</dbReference>
<comment type="caution">
    <text evidence="2">The sequence shown here is derived from an EMBL/GenBank/DDBJ whole genome shotgun (WGS) entry which is preliminary data.</text>
</comment>
<dbReference type="AlphaFoldDB" id="A0AAD7TAV3"/>
<gene>
    <name evidence="2" type="ORF">AAFF_G00224300</name>
</gene>
<feature type="compositionally biased region" description="Basic and acidic residues" evidence="1">
    <location>
        <begin position="61"/>
        <end position="70"/>
    </location>
</feature>
<feature type="region of interest" description="Disordered" evidence="1">
    <location>
        <begin position="56"/>
        <end position="95"/>
    </location>
</feature>
<sequence>MPQGGNKNHKLICDLAGELARRKDSVALFPNRGGLRCSPPLCSAGVRCGPALQNLQSGGKVQKEGVDTRIRYPHPRPQPDHGGRALTAETPPATH</sequence>
<evidence type="ECO:0000313" key="2">
    <source>
        <dbReference type="EMBL" id="KAJ8417587.1"/>
    </source>
</evidence>
<name>A0AAD7TAV3_9TELE</name>
<accession>A0AAD7TAV3</accession>
<organism evidence="2 3">
    <name type="scientific">Aldrovandia affinis</name>
    <dbReference type="NCBI Taxonomy" id="143900"/>
    <lineage>
        <taxon>Eukaryota</taxon>
        <taxon>Metazoa</taxon>
        <taxon>Chordata</taxon>
        <taxon>Craniata</taxon>
        <taxon>Vertebrata</taxon>
        <taxon>Euteleostomi</taxon>
        <taxon>Actinopterygii</taxon>
        <taxon>Neopterygii</taxon>
        <taxon>Teleostei</taxon>
        <taxon>Notacanthiformes</taxon>
        <taxon>Halosauridae</taxon>
        <taxon>Aldrovandia</taxon>
    </lineage>
</organism>
<evidence type="ECO:0000313" key="3">
    <source>
        <dbReference type="Proteomes" id="UP001221898"/>
    </source>
</evidence>
<reference evidence="2" key="1">
    <citation type="journal article" date="2023" name="Science">
        <title>Genome structures resolve the early diversification of teleost fishes.</title>
        <authorList>
            <person name="Parey E."/>
            <person name="Louis A."/>
            <person name="Montfort J."/>
            <person name="Bouchez O."/>
            <person name="Roques C."/>
            <person name="Iampietro C."/>
            <person name="Lluch J."/>
            <person name="Castinel A."/>
            <person name="Donnadieu C."/>
            <person name="Desvignes T."/>
            <person name="Floi Bucao C."/>
            <person name="Jouanno E."/>
            <person name="Wen M."/>
            <person name="Mejri S."/>
            <person name="Dirks R."/>
            <person name="Jansen H."/>
            <person name="Henkel C."/>
            <person name="Chen W.J."/>
            <person name="Zahm M."/>
            <person name="Cabau C."/>
            <person name="Klopp C."/>
            <person name="Thompson A.W."/>
            <person name="Robinson-Rechavi M."/>
            <person name="Braasch I."/>
            <person name="Lecointre G."/>
            <person name="Bobe J."/>
            <person name="Postlethwait J.H."/>
            <person name="Berthelot C."/>
            <person name="Roest Crollius H."/>
            <person name="Guiguen Y."/>
        </authorList>
    </citation>
    <scope>NUCLEOTIDE SEQUENCE</scope>
    <source>
        <strain evidence="2">NC1722</strain>
    </source>
</reference>